<organism evidence="1 2">
    <name type="scientific">Conger conger</name>
    <name type="common">Conger eel</name>
    <name type="synonym">Muraena conger</name>
    <dbReference type="NCBI Taxonomy" id="82655"/>
    <lineage>
        <taxon>Eukaryota</taxon>
        <taxon>Metazoa</taxon>
        <taxon>Chordata</taxon>
        <taxon>Craniata</taxon>
        <taxon>Vertebrata</taxon>
        <taxon>Euteleostomi</taxon>
        <taxon>Actinopterygii</taxon>
        <taxon>Neopterygii</taxon>
        <taxon>Teleostei</taxon>
        <taxon>Anguilliformes</taxon>
        <taxon>Congridae</taxon>
        <taxon>Conger</taxon>
    </lineage>
</organism>
<accession>A0A9Q1HU52</accession>
<comment type="caution">
    <text evidence="1">The sequence shown here is derived from an EMBL/GenBank/DDBJ whole genome shotgun (WGS) entry which is preliminary data.</text>
</comment>
<dbReference type="EMBL" id="JAFJMO010000010">
    <property type="protein sequence ID" value="KAJ8265217.1"/>
    <property type="molecule type" value="Genomic_DNA"/>
</dbReference>
<protein>
    <submittedName>
        <fullName evidence="1">Uncharacterized protein</fullName>
    </submittedName>
</protein>
<reference evidence="1" key="1">
    <citation type="journal article" date="2023" name="Science">
        <title>Genome structures resolve the early diversification of teleost fishes.</title>
        <authorList>
            <person name="Parey E."/>
            <person name="Louis A."/>
            <person name="Montfort J."/>
            <person name="Bouchez O."/>
            <person name="Roques C."/>
            <person name="Iampietro C."/>
            <person name="Lluch J."/>
            <person name="Castinel A."/>
            <person name="Donnadieu C."/>
            <person name="Desvignes T."/>
            <person name="Floi Bucao C."/>
            <person name="Jouanno E."/>
            <person name="Wen M."/>
            <person name="Mejri S."/>
            <person name="Dirks R."/>
            <person name="Jansen H."/>
            <person name="Henkel C."/>
            <person name="Chen W.J."/>
            <person name="Zahm M."/>
            <person name="Cabau C."/>
            <person name="Klopp C."/>
            <person name="Thompson A.W."/>
            <person name="Robinson-Rechavi M."/>
            <person name="Braasch I."/>
            <person name="Lecointre G."/>
            <person name="Bobe J."/>
            <person name="Postlethwait J.H."/>
            <person name="Berthelot C."/>
            <person name="Roest Crollius H."/>
            <person name="Guiguen Y."/>
        </authorList>
    </citation>
    <scope>NUCLEOTIDE SEQUENCE</scope>
    <source>
        <strain evidence="1">Concon-B</strain>
    </source>
</reference>
<dbReference type="Proteomes" id="UP001152803">
    <property type="component" value="Unassembled WGS sequence"/>
</dbReference>
<evidence type="ECO:0000313" key="1">
    <source>
        <dbReference type="EMBL" id="KAJ8265217.1"/>
    </source>
</evidence>
<name>A0A9Q1HU52_CONCO</name>
<proteinExistence type="predicted"/>
<sequence>MGKERAPTGRLPVPPQLSWPQCTLLWRATPCARAELVNDSLQQELKTQLQLLTANAQCSRGEDHGTCRKSHTTVLKTQAQSTKECGGSTITSLAAVPQMLAERRFLSPLPSSSGSCASGIAAKAQSRALSLTALKATHTTAQAPASAPHATSFNAVTVGRNSVCS</sequence>
<keyword evidence="2" id="KW-1185">Reference proteome</keyword>
<evidence type="ECO:0000313" key="2">
    <source>
        <dbReference type="Proteomes" id="UP001152803"/>
    </source>
</evidence>
<dbReference type="AlphaFoldDB" id="A0A9Q1HU52"/>
<gene>
    <name evidence="1" type="ORF">COCON_G00143160</name>
</gene>
<dbReference type="OrthoDB" id="10675430at2759"/>